<evidence type="ECO:0000256" key="11">
    <source>
        <dbReference type="ARBA" id="ARBA00045077"/>
    </source>
</evidence>
<comment type="caution">
    <text evidence="15">The sequence shown here is derived from an EMBL/GenBank/DDBJ whole genome shotgun (WGS) entry which is preliminary data.</text>
</comment>
<feature type="domain" description="Auxiliary Activity family 9 catalytic" evidence="14">
    <location>
        <begin position="21"/>
        <end position="242"/>
    </location>
</feature>
<evidence type="ECO:0000313" key="15">
    <source>
        <dbReference type="EMBL" id="KAJ8468637.1"/>
    </source>
</evidence>
<evidence type="ECO:0000256" key="5">
    <source>
        <dbReference type="ARBA" id="ARBA00023008"/>
    </source>
</evidence>
<dbReference type="EC" id="1.14.99.56" evidence="12"/>
<evidence type="ECO:0000256" key="10">
    <source>
        <dbReference type="ARBA" id="ARBA00044502"/>
    </source>
</evidence>
<sequence length="258" mass="27648">MFPLIFALSVAALTATRVNAHGYVQEVVIGDTHYTGYLPYQDPYYPVPPERIIRPIPGNGPVTDLSLIDVQCNGYTDGGVIGSKPAPLFAPVAAGQEIKLNWTTWPDSHVGPMITYLARAPTDITQWMPGNAAVWFKVAESGKTADGKWAATDLLSAADSIYTFTIPPEAQGWTIHHSARDLLRSIALHGAFEYPGAQDYPSCIQIEVSGSGNALPTDGLVSFPGAYTEDTPGIVFDVYDDPSLPYPIPGPAVWTGGN</sequence>
<name>A0AAD7X5K8_9APHY</name>
<keyword evidence="2" id="KW-0479">Metal-binding</keyword>
<evidence type="ECO:0000256" key="7">
    <source>
        <dbReference type="ARBA" id="ARBA00023157"/>
    </source>
</evidence>
<evidence type="ECO:0000256" key="13">
    <source>
        <dbReference type="SAM" id="SignalP"/>
    </source>
</evidence>
<feature type="signal peptide" evidence="13">
    <location>
        <begin position="1"/>
        <end position="20"/>
    </location>
</feature>
<dbReference type="EMBL" id="JAPEVG010000327">
    <property type="protein sequence ID" value="KAJ8468637.1"/>
    <property type="molecule type" value="Genomic_DNA"/>
</dbReference>
<evidence type="ECO:0000259" key="14">
    <source>
        <dbReference type="Pfam" id="PF03443"/>
    </source>
</evidence>
<dbReference type="CDD" id="cd21175">
    <property type="entry name" value="LPMO_AA9"/>
    <property type="match status" value="1"/>
</dbReference>
<dbReference type="InterPro" id="IPR049892">
    <property type="entry name" value="AA9"/>
</dbReference>
<reference evidence="15" key="1">
    <citation type="submission" date="2022-11" db="EMBL/GenBank/DDBJ databases">
        <title>Genome Sequence of Cubamyces cubensis.</title>
        <authorList>
            <person name="Buettner E."/>
        </authorList>
    </citation>
    <scope>NUCLEOTIDE SEQUENCE</scope>
    <source>
        <strain evidence="15">MPL-01</strain>
    </source>
</reference>
<evidence type="ECO:0000313" key="16">
    <source>
        <dbReference type="Proteomes" id="UP001215151"/>
    </source>
</evidence>
<evidence type="ECO:0000256" key="8">
    <source>
        <dbReference type="ARBA" id="ARBA00023277"/>
    </source>
</evidence>
<evidence type="ECO:0000256" key="2">
    <source>
        <dbReference type="ARBA" id="ARBA00022723"/>
    </source>
</evidence>
<keyword evidence="8" id="KW-0119">Carbohydrate metabolism</keyword>
<proteinExistence type="inferred from homology"/>
<dbReference type="Pfam" id="PF03443">
    <property type="entry name" value="AA9"/>
    <property type="match status" value="1"/>
</dbReference>
<evidence type="ECO:0000256" key="6">
    <source>
        <dbReference type="ARBA" id="ARBA00023033"/>
    </source>
</evidence>
<protein>
    <recommendedName>
        <fullName evidence="12">lytic cellulose monooxygenase (C4-dehydrogenating)</fullName>
        <ecNumber evidence="12">1.14.99.56</ecNumber>
    </recommendedName>
</protein>
<dbReference type="Gene3D" id="2.70.50.70">
    <property type="match status" value="1"/>
</dbReference>
<evidence type="ECO:0000256" key="1">
    <source>
        <dbReference type="ARBA" id="ARBA00001973"/>
    </source>
</evidence>
<keyword evidence="7" id="KW-1015">Disulfide bond</keyword>
<keyword evidence="6" id="KW-0503">Monooxygenase</keyword>
<dbReference type="AlphaFoldDB" id="A0AAD7X5K8"/>
<keyword evidence="4" id="KW-0560">Oxidoreductase</keyword>
<feature type="chain" id="PRO_5041954468" description="lytic cellulose monooxygenase (C4-dehydrogenating)" evidence="13">
    <location>
        <begin position="21"/>
        <end position="258"/>
    </location>
</feature>
<keyword evidence="16" id="KW-1185">Reference proteome</keyword>
<keyword evidence="3" id="KW-0136">Cellulose degradation</keyword>
<organism evidence="15 16">
    <name type="scientific">Trametes cubensis</name>
    <dbReference type="NCBI Taxonomy" id="1111947"/>
    <lineage>
        <taxon>Eukaryota</taxon>
        <taxon>Fungi</taxon>
        <taxon>Dikarya</taxon>
        <taxon>Basidiomycota</taxon>
        <taxon>Agaricomycotina</taxon>
        <taxon>Agaricomycetes</taxon>
        <taxon>Polyporales</taxon>
        <taxon>Polyporaceae</taxon>
        <taxon>Trametes</taxon>
    </lineage>
</organism>
<keyword evidence="5" id="KW-0186">Copper</keyword>
<evidence type="ECO:0000256" key="3">
    <source>
        <dbReference type="ARBA" id="ARBA00023001"/>
    </source>
</evidence>
<gene>
    <name evidence="15" type="ORF">ONZ51_g9512</name>
</gene>
<dbReference type="GO" id="GO:0030245">
    <property type="term" value="P:cellulose catabolic process"/>
    <property type="evidence" value="ECO:0007669"/>
    <property type="project" value="UniProtKB-KW"/>
</dbReference>
<evidence type="ECO:0000256" key="9">
    <source>
        <dbReference type="ARBA" id="ARBA00023326"/>
    </source>
</evidence>
<evidence type="ECO:0000256" key="12">
    <source>
        <dbReference type="ARBA" id="ARBA00047174"/>
    </source>
</evidence>
<keyword evidence="9" id="KW-0624">Polysaccharide degradation</keyword>
<dbReference type="PANTHER" id="PTHR33353:SF6">
    <property type="entry name" value="ENDOGLUCANASE IV"/>
    <property type="match status" value="1"/>
</dbReference>
<keyword evidence="13" id="KW-0732">Signal</keyword>
<comment type="similarity">
    <text evidence="10">Belongs to the polysaccharide monooxygenase AA9 family.</text>
</comment>
<evidence type="ECO:0000256" key="4">
    <source>
        <dbReference type="ARBA" id="ARBA00023002"/>
    </source>
</evidence>
<dbReference type="InterPro" id="IPR005103">
    <property type="entry name" value="AA9_LPMO"/>
</dbReference>
<dbReference type="GO" id="GO:0004497">
    <property type="term" value="F:monooxygenase activity"/>
    <property type="evidence" value="ECO:0007669"/>
    <property type="project" value="UniProtKB-KW"/>
</dbReference>
<dbReference type="Proteomes" id="UP001215151">
    <property type="component" value="Unassembled WGS sequence"/>
</dbReference>
<accession>A0AAD7X5K8</accession>
<comment type="catalytic activity">
    <reaction evidence="11">
        <text>[(1-&gt;4)-beta-D-glucosyl]n+m + reduced acceptor + O2 = 4-dehydro-beta-D-glucosyl-[(1-&gt;4)-beta-D-glucosyl]n-1 + [(1-&gt;4)-beta-D-glucosyl]m + acceptor + H2O.</text>
        <dbReference type="EC" id="1.14.99.56"/>
    </reaction>
</comment>
<comment type="cofactor">
    <cofactor evidence="1">
        <name>Cu(2+)</name>
        <dbReference type="ChEBI" id="CHEBI:29036"/>
    </cofactor>
</comment>
<dbReference type="PANTHER" id="PTHR33353">
    <property type="entry name" value="PUTATIVE (AFU_ORTHOLOGUE AFUA_1G12560)-RELATED"/>
    <property type="match status" value="1"/>
</dbReference>
<dbReference type="GO" id="GO:0046872">
    <property type="term" value="F:metal ion binding"/>
    <property type="evidence" value="ECO:0007669"/>
    <property type="project" value="UniProtKB-KW"/>
</dbReference>